<keyword evidence="10" id="KW-0808">Transferase</keyword>
<feature type="domain" description="Thiamine pyrophosphate enzyme TPP-binding" evidence="8">
    <location>
        <begin position="384"/>
        <end position="532"/>
    </location>
</feature>
<dbReference type="InterPro" id="IPR000399">
    <property type="entry name" value="TPP-bd_CS"/>
</dbReference>
<dbReference type="EC" id="2.2.1.6" evidence="10"/>
<evidence type="ECO:0000313" key="11">
    <source>
        <dbReference type="Proteomes" id="UP000295497"/>
    </source>
</evidence>
<evidence type="ECO:0000259" key="8">
    <source>
        <dbReference type="Pfam" id="PF02775"/>
    </source>
</evidence>
<dbReference type="Proteomes" id="UP000295497">
    <property type="component" value="Chromosome"/>
</dbReference>
<dbReference type="Pfam" id="PF02775">
    <property type="entry name" value="TPP_enzyme_C"/>
    <property type="match status" value="1"/>
</dbReference>
<protein>
    <submittedName>
        <fullName evidence="10">Acetolactate synthase</fullName>
        <ecNumber evidence="10">2.2.1.6</ecNumber>
    </submittedName>
</protein>
<dbReference type="CDD" id="cd07035">
    <property type="entry name" value="TPP_PYR_POX_like"/>
    <property type="match status" value="1"/>
</dbReference>
<comment type="similarity">
    <text evidence="3 6">Belongs to the TPP enzyme family.</text>
</comment>
<sequence length="546" mass="57957">MVYADPMAQVHGGKLVSKALARHGVTHLFTLCGGHIQAIYDGCLDDGIRVVDVRHEQTAGHAADGYARVTGRPGVCAVTAGPGVTDVVTAVANAQRAGIPMVVLGGAGPRALADMGSLQDMNHVELMRPISKWSASVPSTDRIQEYVDSAFRVAQANVPGPVFLEIPLDLLMGFAGDDAPATAPMAPARPGGDPAAVARAAAMLREAERPMFIVGSQLRWSPRRDALRRFADAVKAPFYLNGMARGALPHAHPGLMSRSRRFALAQTDLCVVLGTPFDFRLEYGRAVGPAAKVVQIDLDGSELGRNRRVDLGIDGDSGVVLEQLLAEVPEKSVEAWLSAVREAEERARAKILAEIASDSDPPNPLRVCAEIGKRLGKDDIVIGDGGDFVATAANVLKLEWPQLWMDPGPLGTLGVGPGYAMAAKLARPEANVVLVYGDGSFGFHALEFEAMARQGIPVVSVIGNDAAWTQIRRGQVELYGEGRAPATSLDLTRYDRVVEALGGFGAFVERVEELGPALDEAFRCGRPACVNVKIAKSDFRKGAISV</sequence>
<comment type="cofactor">
    <cofactor evidence="2">
        <name>thiamine diphosphate</name>
        <dbReference type="ChEBI" id="CHEBI:58937"/>
    </cofactor>
</comment>
<dbReference type="GO" id="GO:0050660">
    <property type="term" value="F:flavin adenine dinucleotide binding"/>
    <property type="evidence" value="ECO:0007669"/>
    <property type="project" value="TreeGrafter"/>
</dbReference>
<keyword evidence="4" id="KW-0479">Metal-binding</keyword>
<dbReference type="FunFam" id="3.40.50.970:FF:000007">
    <property type="entry name" value="Acetolactate synthase"/>
    <property type="match status" value="1"/>
</dbReference>
<dbReference type="Gene3D" id="3.40.50.1220">
    <property type="entry name" value="TPP-binding domain"/>
    <property type="match status" value="1"/>
</dbReference>
<dbReference type="GO" id="GO:0009099">
    <property type="term" value="P:L-valine biosynthetic process"/>
    <property type="evidence" value="ECO:0007669"/>
    <property type="project" value="TreeGrafter"/>
</dbReference>
<dbReference type="GO" id="GO:0030976">
    <property type="term" value="F:thiamine pyrophosphate binding"/>
    <property type="evidence" value="ECO:0007669"/>
    <property type="project" value="InterPro"/>
</dbReference>
<evidence type="ECO:0000256" key="1">
    <source>
        <dbReference type="ARBA" id="ARBA00001946"/>
    </source>
</evidence>
<dbReference type="SUPFAM" id="SSF52518">
    <property type="entry name" value="Thiamin diphosphate-binding fold (THDP-binding)"/>
    <property type="match status" value="2"/>
</dbReference>
<proteinExistence type="inferred from homology"/>
<feature type="domain" description="Thiamine pyrophosphate enzyme N-terminal TPP-binding" evidence="9">
    <location>
        <begin position="11"/>
        <end position="125"/>
    </location>
</feature>
<dbReference type="Gene3D" id="3.40.50.970">
    <property type="match status" value="2"/>
</dbReference>
<evidence type="ECO:0000256" key="3">
    <source>
        <dbReference type="ARBA" id="ARBA00007812"/>
    </source>
</evidence>
<evidence type="ECO:0000256" key="6">
    <source>
        <dbReference type="RuleBase" id="RU362132"/>
    </source>
</evidence>
<dbReference type="CDD" id="cd02004">
    <property type="entry name" value="TPP_BZL_OCoD_HPCL"/>
    <property type="match status" value="1"/>
</dbReference>
<accession>A0A4P2R3F8</accession>
<evidence type="ECO:0000259" key="9">
    <source>
        <dbReference type="Pfam" id="PF02776"/>
    </source>
</evidence>
<gene>
    <name evidence="10" type="primary">ilvH</name>
    <name evidence="10" type="ORF">SOCE836_097770</name>
</gene>
<dbReference type="GO" id="GO:0000287">
    <property type="term" value="F:magnesium ion binding"/>
    <property type="evidence" value="ECO:0007669"/>
    <property type="project" value="InterPro"/>
</dbReference>
<keyword evidence="5 6" id="KW-0786">Thiamine pyrophosphate</keyword>
<dbReference type="SUPFAM" id="SSF52467">
    <property type="entry name" value="DHS-like NAD/FAD-binding domain"/>
    <property type="match status" value="1"/>
</dbReference>
<dbReference type="RefSeq" id="WP_129580159.1">
    <property type="nucleotide sequence ID" value="NZ_CP012672.1"/>
</dbReference>
<name>A0A4P2R3F8_SORCE</name>
<dbReference type="InterPro" id="IPR012000">
    <property type="entry name" value="Thiamin_PyroP_enz_cen_dom"/>
</dbReference>
<evidence type="ECO:0000259" key="7">
    <source>
        <dbReference type="Pfam" id="PF00205"/>
    </source>
</evidence>
<dbReference type="PANTHER" id="PTHR18968">
    <property type="entry name" value="THIAMINE PYROPHOSPHATE ENZYMES"/>
    <property type="match status" value="1"/>
</dbReference>
<feature type="domain" description="Thiamine pyrophosphate enzyme central" evidence="7">
    <location>
        <begin position="197"/>
        <end position="324"/>
    </location>
</feature>
<dbReference type="InterPro" id="IPR029035">
    <property type="entry name" value="DHS-like_NAD/FAD-binding_dom"/>
</dbReference>
<evidence type="ECO:0000256" key="5">
    <source>
        <dbReference type="ARBA" id="ARBA00023052"/>
    </source>
</evidence>
<reference evidence="10 11" key="1">
    <citation type="submission" date="2015-09" db="EMBL/GenBank/DDBJ databases">
        <title>Sorangium comparison.</title>
        <authorList>
            <person name="Zaburannyi N."/>
            <person name="Bunk B."/>
            <person name="Overmann J."/>
            <person name="Mueller R."/>
        </authorList>
    </citation>
    <scope>NUCLEOTIDE SEQUENCE [LARGE SCALE GENOMIC DNA]</scope>
    <source>
        <strain evidence="10 11">So ce836</strain>
    </source>
</reference>
<dbReference type="Pfam" id="PF00205">
    <property type="entry name" value="TPP_enzyme_M"/>
    <property type="match status" value="1"/>
</dbReference>
<dbReference type="GO" id="GO:0003984">
    <property type="term" value="F:acetolactate synthase activity"/>
    <property type="evidence" value="ECO:0007669"/>
    <property type="project" value="UniProtKB-EC"/>
</dbReference>
<dbReference type="AlphaFoldDB" id="A0A4P2R3F8"/>
<evidence type="ECO:0000256" key="4">
    <source>
        <dbReference type="ARBA" id="ARBA00022723"/>
    </source>
</evidence>
<dbReference type="GO" id="GO:0009097">
    <property type="term" value="P:isoleucine biosynthetic process"/>
    <property type="evidence" value="ECO:0007669"/>
    <property type="project" value="TreeGrafter"/>
</dbReference>
<organism evidence="10 11">
    <name type="scientific">Sorangium cellulosum</name>
    <name type="common">Polyangium cellulosum</name>
    <dbReference type="NCBI Taxonomy" id="56"/>
    <lineage>
        <taxon>Bacteria</taxon>
        <taxon>Pseudomonadati</taxon>
        <taxon>Myxococcota</taxon>
        <taxon>Polyangia</taxon>
        <taxon>Polyangiales</taxon>
        <taxon>Polyangiaceae</taxon>
        <taxon>Sorangium</taxon>
    </lineage>
</organism>
<dbReference type="GO" id="GO:0005948">
    <property type="term" value="C:acetolactate synthase complex"/>
    <property type="evidence" value="ECO:0007669"/>
    <property type="project" value="TreeGrafter"/>
</dbReference>
<dbReference type="PANTHER" id="PTHR18968:SF166">
    <property type="entry name" value="2-HYDROXYACYL-COA LYASE 2"/>
    <property type="match status" value="1"/>
</dbReference>
<evidence type="ECO:0000256" key="2">
    <source>
        <dbReference type="ARBA" id="ARBA00001964"/>
    </source>
</evidence>
<dbReference type="InterPro" id="IPR029061">
    <property type="entry name" value="THDP-binding"/>
</dbReference>
<dbReference type="Pfam" id="PF02776">
    <property type="entry name" value="TPP_enzyme_N"/>
    <property type="match status" value="1"/>
</dbReference>
<dbReference type="InterPro" id="IPR012001">
    <property type="entry name" value="Thiamin_PyroP_enz_TPP-bd_dom"/>
</dbReference>
<dbReference type="PROSITE" id="PS00187">
    <property type="entry name" value="TPP_ENZYMES"/>
    <property type="match status" value="1"/>
</dbReference>
<dbReference type="EMBL" id="CP012672">
    <property type="protein sequence ID" value="AUX37550.1"/>
    <property type="molecule type" value="Genomic_DNA"/>
</dbReference>
<comment type="cofactor">
    <cofactor evidence="1">
        <name>Mg(2+)</name>
        <dbReference type="ChEBI" id="CHEBI:18420"/>
    </cofactor>
</comment>
<dbReference type="InterPro" id="IPR011766">
    <property type="entry name" value="TPP_enzyme_TPP-bd"/>
</dbReference>
<dbReference type="InterPro" id="IPR045229">
    <property type="entry name" value="TPP_enz"/>
</dbReference>
<evidence type="ECO:0000313" key="10">
    <source>
        <dbReference type="EMBL" id="AUX37550.1"/>
    </source>
</evidence>